<dbReference type="InterPro" id="IPR001387">
    <property type="entry name" value="Cro/C1-type_HTH"/>
</dbReference>
<dbReference type="PANTHER" id="PTHR46797:SF1">
    <property type="entry name" value="METHYLPHOSPHONATE SYNTHASE"/>
    <property type="match status" value="1"/>
</dbReference>
<dbReference type="InterPro" id="IPR050807">
    <property type="entry name" value="TransReg_Diox_bact_type"/>
</dbReference>
<dbReference type="Proteomes" id="UP000007815">
    <property type="component" value="Unassembled WGS sequence"/>
</dbReference>
<dbReference type="PROSITE" id="PS50943">
    <property type="entry name" value="HTH_CROC1"/>
    <property type="match status" value="1"/>
</dbReference>
<proteinExistence type="predicted"/>
<dbReference type="PANTHER" id="PTHR46797">
    <property type="entry name" value="HTH-TYPE TRANSCRIPTIONAL REGULATOR"/>
    <property type="match status" value="1"/>
</dbReference>
<name>A0ABN0GW31_STRRT</name>
<evidence type="ECO:0000313" key="4">
    <source>
        <dbReference type="Proteomes" id="UP000007815"/>
    </source>
</evidence>
<gene>
    <name evidence="3" type="ORF">SRA_09241</name>
</gene>
<evidence type="ECO:0000256" key="1">
    <source>
        <dbReference type="ARBA" id="ARBA00023125"/>
    </source>
</evidence>
<comment type="caution">
    <text evidence="3">The sequence shown here is derived from an EMBL/GenBank/DDBJ whole genome shotgun (WGS) entry which is preliminary data.</text>
</comment>
<evidence type="ECO:0000313" key="3">
    <source>
        <dbReference type="EMBL" id="EJN94708.1"/>
    </source>
</evidence>
<accession>A0ABN0GW31</accession>
<keyword evidence="4" id="KW-1185">Reference proteome</keyword>
<dbReference type="CDD" id="cd00093">
    <property type="entry name" value="HTH_XRE"/>
    <property type="match status" value="1"/>
</dbReference>
<sequence>MLRNLYPIVMVKDNYLQQYIAKKVKYCRKKKKLSQEELSEKAGLGLKYINQIENQNINISIRTLNKVITALGLTIEEFFNFNNSEEVPEPLSDIALRRLKMKIKQLPKGKQVSLIETFEKILDQFD</sequence>
<keyword evidence="1" id="KW-0238">DNA-binding</keyword>
<dbReference type="EMBL" id="AJTZ01000005">
    <property type="protein sequence ID" value="EJN94708.1"/>
    <property type="molecule type" value="Genomic_DNA"/>
</dbReference>
<feature type="domain" description="HTH cro/C1-type" evidence="2">
    <location>
        <begin position="24"/>
        <end position="78"/>
    </location>
</feature>
<dbReference type="Gene3D" id="1.10.260.40">
    <property type="entry name" value="lambda repressor-like DNA-binding domains"/>
    <property type="match status" value="1"/>
</dbReference>
<reference evidence="3 4" key="1">
    <citation type="submission" date="2009-12" db="EMBL/GenBank/DDBJ databases">
        <authorList>
            <person name="Lefebure T."/>
            <person name="Cornejo O.E."/>
            <person name="Pavinski Bitar P.D."/>
            <person name="Lang P."/>
            <person name="Stanhope M.J."/>
        </authorList>
    </citation>
    <scope>NUCLEOTIDE SEQUENCE [LARGE SCALE GENOMIC DNA]</scope>
    <source>
        <strain evidence="3 4">FA-1</strain>
    </source>
</reference>
<dbReference type="Pfam" id="PF01381">
    <property type="entry name" value="HTH_3"/>
    <property type="match status" value="1"/>
</dbReference>
<dbReference type="SUPFAM" id="SSF47413">
    <property type="entry name" value="lambda repressor-like DNA-binding domains"/>
    <property type="match status" value="1"/>
</dbReference>
<protein>
    <submittedName>
        <fullName evidence="3">Transcriptional regulator</fullName>
    </submittedName>
</protein>
<organism evidence="3 4">
    <name type="scientific">Streptococcus ratti FA-1 = DSM 20564</name>
    <dbReference type="NCBI Taxonomy" id="699248"/>
    <lineage>
        <taxon>Bacteria</taxon>
        <taxon>Bacillati</taxon>
        <taxon>Bacillota</taxon>
        <taxon>Bacilli</taxon>
        <taxon>Lactobacillales</taxon>
        <taxon>Streptococcaceae</taxon>
        <taxon>Streptococcus</taxon>
    </lineage>
</organism>
<evidence type="ECO:0000259" key="2">
    <source>
        <dbReference type="PROSITE" id="PS50943"/>
    </source>
</evidence>
<dbReference type="InterPro" id="IPR010982">
    <property type="entry name" value="Lambda_DNA-bd_dom_sf"/>
</dbReference>
<dbReference type="SMART" id="SM00530">
    <property type="entry name" value="HTH_XRE"/>
    <property type="match status" value="1"/>
</dbReference>